<dbReference type="GO" id="GO:0003677">
    <property type="term" value="F:DNA binding"/>
    <property type="evidence" value="ECO:0007669"/>
    <property type="project" value="UniProtKB-KW"/>
</dbReference>
<evidence type="ECO:0000256" key="1">
    <source>
        <dbReference type="ARBA" id="ARBA00004123"/>
    </source>
</evidence>
<feature type="compositionally biased region" description="Basic and acidic residues" evidence="12">
    <location>
        <begin position="275"/>
        <end position="288"/>
    </location>
</feature>
<keyword evidence="9" id="KW-0804">Transcription</keyword>
<evidence type="ECO:0000259" key="13">
    <source>
        <dbReference type="PROSITE" id="PS50157"/>
    </source>
</evidence>
<comment type="caution">
    <text evidence="14">The sequence shown here is derived from an EMBL/GenBank/DDBJ whole genome shotgun (WGS) entry which is preliminary data.</text>
</comment>
<keyword evidence="3" id="KW-0479">Metal-binding</keyword>
<dbReference type="InterPro" id="IPR050758">
    <property type="entry name" value="Znf_C2H2-type"/>
</dbReference>
<gene>
    <name evidence="14" type="primary">NCL1_47922</name>
    <name evidence="14" type="ORF">TNIN_289531</name>
</gene>
<dbReference type="OrthoDB" id="6513275at2759"/>
<feature type="domain" description="C2H2-type" evidence="13">
    <location>
        <begin position="291"/>
        <end position="317"/>
    </location>
</feature>
<evidence type="ECO:0000256" key="12">
    <source>
        <dbReference type="SAM" id="MobiDB-lite"/>
    </source>
</evidence>
<feature type="compositionally biased region" description="Polar residues" evidence="12">
    <location>
        <begin position="261"/>
        <end position="272"/>
    </location>
</feature>
<dbReference type="FunFam" id="3.30.160.60:FF:002343">
    <property type="entry name" value="Zinc finger protein 33A"/>
    <property type="match status" value="1"/>
</dbReference>
<dbReference type="SMART" id="SM00355">
    <property type="entry name" value="ZnF_C2H2"/>
    <property type="match status" value="4"/>
</dbReference>
<keyword evidence="10" id="KW-0539">Nucleus</keyword>
<evidence type="ECO:0000256" key="9">
    <source>
        <dbReference type="ARBA" id="ARBA00023163"/>
    </source>
</evidence>
<evidence type="ECO:0000256" key="10">
    <source>
        <dbReference type="ARBA" id="ARBA00023242"/>
    </source>
</evidence>
<evidence type="ECO:0000313" key="15">
    <source>
        <dbReference type="Proteomes" id="UP000886998"/>
    </source>
</evidence>
<evidence type="ECO:0000256" key="2">
    <source>
        <dbReference type="ARBA" id="ARBA00006991"/>
    </source>
</evidence>
<keyword evidence="5 11" id="KW-0863">Zinc-finger</keyword>
<name>A0A8X6Y506_9ARAC</name>
<evidence type="ECO:0000313" key="14">
    <source>
        <dbReference type="EMBL" id="GFY65019.1"/>
    </source>
</evidence>
<dbReference type="PROSITE" id="PS00028">
    <property type="entry name" value="ZINC_FINGER_C2H2_1"/>
    <property type="match status" value="3"/>
</dbReference>
<dbReference type="PANTHER" id="PTHR23234:SF10">
    <property type="entry name" value="RIKEN CDNA 6720489N17 GENE-RELATED"/>
    <property type="match status" value="1"/>
</dbReference>
<reference evidence="14" key="1">
    <citation type="submission" date="2020-08" db="EMBL/GenBank/DDBJ databases">
        <title>Multicomponent nature underlies the extraordinary mechanical properties of spider dragline silk.</title>
        <authorList>
            <person name="Kono N."/>
            <person name="Nakamura H."/>
            <person name="Mori M."/>
            <person name="Yoshida Y."/>
            <person name="Ohtoshi R."/>
            <person name="Malay A.D."/>
            <person name="Moran D.A.P."/>
            <person name="Tomita M."/>
            <person name="Numata K."/>
            <person name="Arakawa K."/>
        </authorList>
    </citation>
    <scope>NUCLEOTIDE SEQUENCE</scope>
</reference>
<keyword evidence="8" id="KW-0238">DNA-binding</keyword>
<dbReference type="PROSITE" id="PS50157">
    <property type="entry name" value="ZINC_FINGER_C2H2_2"/>
    <property type="match status" value="4"/>
</dbReference>
<accession>A0A8X6Y506</accession>
<dbReference type="FunFam" id="3.30.160.60:FF:001506">
    <property type="entry name" value="Zinc finger protein"/>
    <property type="match status" value="1"/>
</dbReference>
<evidence type="ECO:0000256" key="3">
    <source>
        <dbReference type="ARBA" id="ARBA00022723"/>
    </source>
</evidence>
<dbReference type="InterPro" id="IPR036236">
    <property type="entry name" value="Znf_C2H2_sf"/>
</dbReference>
<evidence type="ECO:0000256" key="11">
    <source>
        <dbReference type="PROSITE-ProRule" id="PRU00042"/>
    </source>
</evidence>
<evidence type="ECO:0000256" key="8">
    <source>
        <dbReference type="ARBA" id="ARBA00023125"/>
    </source>
</evidence>
<sequence>MDNKTTEFDSERNFVTLEPMSLIDTNPFENVPEEFWPIVCNEIFSHSSQSTVINCSLPMQDNCTETEGSNANEHVSYIQGQSNFQEFQPNSVFQYNELGRVNIDIQGSEQEDSVDISLVRQCIRNANDCLLGMNSQYNDLLSERFDTCSERLILTESPLFNPKLEVPVLQSNHLDANVSRNGENKSEGVELTKEDLKLVPINSDMNLHETSLKSDQLNETNNFLFQRKKPFFENIYCDICFQTFKRKYYFLKHKCVNSNDKNFRNGNSQQNDYQEEQHSEHNPKNTEEKSVQCGVCEKEVSKKHLARHMRLHTGTKPFRCNVCGKSFTLSSIVIRHRRTHTAEKPYKCNVCKKCFSRSSYLNVHKRTHTGEKRFQCEVCEKRFYQLGGLNVHMRTHTGEKPFQCPSCEKKFSQRGLEYNEFSRVNREVQESEKEDSVNISVVGHCIRSACDCLLGINSQHNDDNSENIASQSEGSILSELNSFNPEGEPLGLQNERFDVNVSISSENISESIDSKKEVFKFDSINSGFNCPETSMNSNQLTENNNFLPLTSKPIYEKIYCKKCLKTFNKKFVFLKHKCGSTGDNFINGRSKHNVYQEEQQKKHNRKKTEDTSVQCDVCKKNVFMCK</sequence>
<dbReference type="Pfam" id="PF00096">
    <property type="entry name" value="zf-C2H2"/>
    <property type="match status" value="3"/>
</dbReference>
<feature type="domain" description="C2H2-type" evidence="13">
    <location>
        <begin position="318"/>
        <end position="345"/>
    </location>
</feature>
<evidence type="ECO:0000256" key="5">
    <source>
        <dbReference type="ARBA" id="ARBA00022771"/>
    </source>
</evidence>
<evidence type="ECO:0000256" key="7">
    <source>
        <dbReference type="ARBA" id="ARBA00023015"/>
    </source>
</evidence>
<evidence type="ECO:0000256" key="6">
    <source>
        <dbReference type="ARBA" id="ARBA00022833"/>
    </source>
</evidence>
<evidence type="ECO:0000256" key="4">
    <source>
        <dbReference type="ARBA" id="ARBA00022737"/>
    </source>
</evidence>
<dbReference type="InterPro" id="IPR013087">
    <property type="entry name" value="Znf_C2H2_type"/>
</dbReference>
<organism evidence="14 15">
    <name type="scientific">Trichonephila inaurata madagascariensis</name>
    <dbReference type="NCBI Taxonomy" id="2747483"/>
    <lineage>
        <taxon>Eukaryota</taxon>
        <taxon>Metazoa</taxon>
        <taxon>Ecdysozoa</taxon>
        <taxon>Arthropoda</taxon>
        <taxon>Chelicerata</taxon>
        <taxon>Arachnida</taxon>
        <taxon>Araneae</taxon>
        <taxon>Araneomorphae</taxon>
        <taxon>Entelegynae</taxon>
        <taxon>Araneoidea</taxon>
        <taxon>Nephilidae</taxon>
        <taxon>Trichonephila</taxon>
        <taxon>Trichonephila inaurata</taxon>
    </lineage>
</organism>
<dbReference type="Gene3D" id="3.30.160.60">
    <property type="entry name" value="Classic Zinc Finger"/>
    <property type="match status" value="5"/>
</dbReference>
<feature type="domain" description="C2H2-type" evidence="13">
    <location>
        <begin position="374"/>
        <end position="401"/>
    </location>
</feature>
<dbReference type="SUPFAM" id="SSF57667">
    <property type="entry name" value="beta-beta-alpha zinc fingers"/>
    <property type="match status" value="2"/>
</dbReference>
<proteinExistence type="inferred from homology"/>
<dbReference type="PANTHER" id="PTHR23234">
    <property type="entry name" value="ZNF44 PROTEIN"/>
    <property type="match status" value="1"/>
</dbReference>
<keyword evidence="6" id="KW-0862">Zinc</keyword>
<dbReference type="GO" id="GO:0006355">
    <property type="term" value="P:regulation of DNA-templated transcription"/>
    <property type="evidence" value="ECO:0007669"/>
    <property type="project" value="UniProtKB-ARBA"/>
</dbReference>
<comment type="similarity">
    <text evidence="2">Belongs to the krueppel C2H2-type zinc-finger protein family.</text>
</comment>
<keyword evidence="15" id="KW-1185">Reference proteome</keyword>
<protein>
    <submittedName>
        <fullName evidence="14">Zinc finger protein 16</fullName>
    </submittedName>
</protein>
<keyword evidence="7" id="KW-0805">Transcription regulation</keyword>
<dbReference type="GO" id="GO:0005634">
    <property type="term" value="C:nucleus"/>
    <property type="evidence" value="ECO:0007669"/>
    <property type="project" value="UniProtKB-SubCell"/>
</dbReference>
<keyword evidence="4" id="KW-0677">Repeat</keyword>
<dbReference type="GO" id="GO:0008270">
    <property type="term" value="F:zinc ion binding"/>
    <property type="evidence" value="ECO:0007669"/>
    <property type="project" value="UniProtKB-KW"/>
</dbReference>
<dbReference type="Proteomes" id="UP000886998">
    <property type="component" value="Unassembled WGS sequence"/>
</dbReference>
<feature type="domain" description="C2H2-type" evidence="13">
    <location>
        <begin position="346"/>
        <end position="373"/>
    </location>
</feature>
<comment type="subcellular location">
    <subcellularLocation>
        <location evidence="1">Nucleus</location>
    </subcellularLocation>
</comment>
<dbReference type="AlphaFoldDB" id="A0A8X6Y506"/>
<dbReference type="FunFam" id="3.30.160.60:FF:000478">
    <property type="entry name" value="Zinc finger protein 133"/>
    <property type="match status" value="1"/>
</dbReference>
<feature type="region of interest" description="Disordered" evidence="12">
    <location>
        <begin position="261"/>
        <end position="288"/>
    </location>
</feature>
<dbReference type="EMBL" id="BMAV01015488">
    <property type="protein sequence ID" value="GFY65019.1"/>
    <property type="molecule type" value="Genomic_DNA"/>
</dbReference>